<dbReference type="EMBL" id="JBHMEY010000014">
    <property type="protein sequence ID" value="MFB9096173.1"/>
    <property type="molecule type" value="Genomic_DNA"/>
</dbReference>
<evidence type="ECO:0000313" key="4">
    <source>
        <dbReference type="EMBL" id="MFB9096173.1"/>
    </source>
</evidence>
<evidence type="ECO:0000256" key="2">
    <source>
        <dbReference type="SAM" id="SignalP"/>
    </source>
</evidence>
<dbReference type="Proteomes" id="UP001589607">
    <property type="component" value="Unassembled WGS sequence"/>
</dbReference>
<dbReference type="RefSeq" id="WP_236458335.1">
    <property type="nucleotide sequence ID" value="NZ_CBCSGE010000009.1"/>
</dbReference>
<organism evidence="4 5">
    <name type="scientific">Flavobacterium jumunjinense</name>
    <dbReference type="NCBI Taxonomy" id="998845"/>
    <lineage>
        <taxon>Bacteria</taxon>
        <taxon>Pseudomonadati</taxon>
        <taxon>Bacteroidota</taxon>
        <taxon>Flavobacteriia</taxon>
        <taxon>Flavobacteriales</taxon>
        <taxon>Flavobacteriaceae</taxon>
        <taxon>Flavobacterium</taxon>
    </lineage>
</organism>
<dbReference type="Pfam" id="PF10988">
    <property type="entry name" value="DUF2807"/>
    <property type="match status" value="1"/>
</dbReference>
<feature type="domain" description="Putative auto-transporter adhesin head GIN" evidence="3">
    <location>
        <begin position="29"/>
        <end position="250"/>
    </location>
</feature>
<evidence type="ECO:0000313" key="5">
    <source>
        <dbReference type="Proteomes" id="UP001589607"/>
    </source>
</evidence>
<evidence type="ECO:0000256" key="1">
    <source>
        <dbReference type="SAM" id="MobiDB-lite"/>
    </source>
</evidence>
<gene>
    <name evidence="4" type="ORF">ACFFVF_06575</name>
</gene>
<reference evidence="4 5" key="1">
    <citation type="submission" date="2024-09" db="EMBL/GenBank/DDBJ databases">
        <authorList>
            <person name="Sun Q."/>
            <person name="Mori K."/>
        </authorList>
    </citation>
    <scope>NUCLEOTIDE SEQUENCE [LARGE SCALE GENOMIC DNA]</scope>
    <source>
        <strain evidence="4 5">CECT 7955</strain>
    </source>
</reference>
<keyword evidence="2" id="KW-0732">Signal</keyword>
<proteinExistence type="predicted"/>
<comment type="caution">
    <text evidence="4">The sequence shown here is derived from an EMBL/GenBank/DDBJ whole genome shotgun (WGS) entry which is preliminary data.</text>
</comment>
<feature type="chain" id="PRO_5045140087" evidence="2">
    <location>
        <begin position="20"/>
        <end position="266"/>
    </location>
</feature>
<protein>
    <submittedName>
        <fullName evidence="4">GIN domain-containing protein</fullName>
    </submittedName>
</protein>
<keyword evidence="5" id="KW-1185">Reference proteome</keyword>
<feature type="region of interest" description="Disordered" evidence="1">
    <location>
        <begin position="244"/>
        <end position="266"/>
    </location>
</feature>
<accession>A0ABV5GLB5</accession>
<name>A0ABV5GLB5_9FLAO</name>
<feature type="signal peptide" evidence="2">
    <location>
        <begin position="1"/>
        <end position="19"/>
    </location>
</feature>
<dbReference type="InterPro" id="IPR021255">
    <property type="entry name" value="DUF2807"/>
</dbReference>
<evidence type="ECO:0000259" key="3">
    <source>
        <dbReference type="Pfam" id="PF10988"/>
    </source>
</evidence>
<dbReference type="Gene3D" id="2.160.20.120">
    <property type="match status" value="1"/>
</dbReference>
<sequence>MTKIIFTITSFLICVFSVAQVIENRDVTDFNKLQVSNAIDVSYKVSNTKSIKVETDDKENLKYVKTEVENGTLKLYVDTKDYKNEGKSKRRSKGKNVSWVNGVEFLLLKITVSGPNLEAIKASSSADVTIENTNASTSLDVTVSSSGSVSGNFKATDVTIDASSSGDFSGNVTATSIEIKSSSSSDVNLSGKATTISAKASSSSKCNLKEFTVENAILKASSSAAIVLKVTKSIEAKASSSASINYYGNPSEVKKEESSSGAVRGK</sequence>